<evidence type="ECO:0000256" key="1">
    <source>
        <dbReference type="ARBA" id="ARBA00004141"/>
    </source>
</evidence>
<name>A0A840F186_9ACTN</name>
<accession>A0A840F186</accession>
<reference evidence="6 7" key="1">
    <citation type="submission" date="2020-08" db="EMBL/GenBank/DDBJ databases">
        <title>Sequencing the genomes of 1000 actinobacteria strains.</title>
        <authorList>
            <person name="Klenk H.-P."/>
        </authorList>
    </citation>
    <scope>NUCLEOTIDE SEQUENCE [LARGE SCALE GENOMIC DNA]</scope>
    <source>
        <strain evidence="6 7">DSM 45298</strain>
    </source>
</reference>
<evidence type="ECO:0000256" key="3">
    <source>
        <dbReference type="ARBA" id="ARBA00022989"/>
    </source>
</evidence>
<protein>
    <submittedName>
        <fullName evidence="6">Mn2+/Fe2+ NRAMP family transporter</fullName>
    </submittedName>
</protein>
<comment type="subcellular location">
    <subcellularLocation>
        <location evidence="1">Membrane</location>
        <topology evidence="1">Multi-pass membrane protein</topology>
    </subcellularLocation>
</comment>
<evidence type="ECO:0000313" key="7">
    <source>
        <dbReference type="Proteomes" id="UP000551501"/>
    </source>
</evidence>
<dbReference type="Pfam" id="PF01566">
    <property type="entry name" value="Nramp"/>
    <property type="match status" value="1"/>
</dbReference>
<keyword evidence="7" id="KW-1185">Reference proteome</keyword>
<feature type="transmembrane region" description="Helical" evidence="5">
    <location>
        <begin position="39"/>
        <end position="62"/>
    </location>
</feature>
<dbReference type="AlphaFoldDB" id="A0A840F186"/>
<evidence type="ECO:0000313" key="6">
    <source>
        <dbReference type="EMBL" id="MBB4136243.1"/>
    </source>
</evidence>
<keyword evidence="3 5" id="KW-1133">Transmembrane helix</keyword>
<gene>
    <name evidence="6" type="ORF">BKA16_002795</name>
</gene>
<keyword evidence="4 5" id="KW-0472">Membrane</keyword>
<proteinExistence type="predicted"/>
<sequence length="128" mass="12990">MKSRLAGVTLGILTAIGGFLDIGDIVTNGVVGARFGLSLAWVTPIGVIGIMVFAEMSGRVAACSGRATFEIIRERLGPRIGGANLIGSVLTTVLTLTAEIGGIAAALHIASDVRPMLWIPAAAFGVCG</sequence>
<dbReference type="InterPro" id="IPR001046">
    <property type="entry name" value="NRAMP_fam"/>
</dbReference>
<feature type="transmembrane region" description="Helical" evidence="5">
    <location>
        <begin position="83"/>
        <end position="110"/>
    </location>
</feature>
<organism evidence="6 7">
    <name type="scientific">Gordonia humi</name>
    <dbReference type="NCBI Taxonomy" id="686429"/>
    <lineage>
        <taxon>Bacteria</taxon>
        <taxon>Bacillati</taxon>
        <taxon>Actinomycetota</taxon>
        <taxon>Actinomycetes</taxon>
        <taxon>Mycobacteriales</taxon>
        <taxon>Gordoniaceae</taxon>
        <taxon>Gordonia</taxon>
    </lineage>
</organism>
<evidence type="ECO:0000256" key="5">
    <source>
        <dbReference type="SAM" id="Phobius"/>
    </source>
</evidence>
<dbReference type="EMBL" id="JACIFP010000001">
    <property type="protein sequence ID" value="MBB4136243.1"/>
    <property type="molecule type" value="Genomic_DNA"/>
</dbReference>
<evidence type="ECO:0000256" key="4">
    <source>
        <dbReference type="ARBA" id="ARBA00023136"/>
    </source>
</evidence>
<dbReference type="Proteomes" id="UP000551501">
    <property type="component" value="Unassembled WGS sequence"/>
</dbReference>
<dbReference type="GO" id="GO:0046873">
    <property type="term" value="F:metal ion transmembrane transporter activity"/>
    <property type="evidence" value="ECO:0007669"/>
    <property type="project" value="InterPro"/>
</dbReference>
<comment type="caution">
    <text evidence="6">The sequence shown here is derived from an EMBL/GenBank/DDBJ whole genome shotgun (WGS) entry which is preliminary data.</text>
</comment>
<keyword evidence="2 5" id="KW-0812">Transmembrane</keyword>
<evidence type="ECO:0000256" key="2">
    <source>
        <dbReference type="ARBA" id="ARBA00022692"/>
    </source>
</evidence>
<dbReference type="GO" id="GO:0016020">
    <property type="term" value="C:membrane"/>
    <property type="evidence" value="ECO:0007669"/>
    <property type="project" value="UniProtKB-SubCell"/>
</dbReference>